<keyword evidence="12" id="KW-0012">Acyltransferase</keyword>
<comment type="pathway">
    <text evidence="2">Lipid metabolism.</text>
</comment>
<keyword evidence="17" id="KW-1185">Reference proteome</keyword>
<dbReference type="PhylomeDB" id="B3S8V6"/>
<keyword evidence="10" id="KW-0594">Phospholipid biosynthesis</keyword>
<evidence type="ECO:0000256" key="12">
    <source>
        <dbReference type="ARBA" id="ARBA00023315"/>
    </source>
</evidence>
<dbReference type="Pfam" id="PF01553">
    <property type="entry name" value="Acyltransferase"/>
    <property type="match status" value="1"/>
</dbReference>
<dbReference type="OMA" id="MLMTSWA"/>
<dbReference type="Proteomes" id="UP000009022">
    <property type="component" value="Unassembled WGS sequence"/>
</dbReference>
<keyword evidence="9 14" id="KW-0472">Membrane</keyword>
<evidence type="ECO:0000256" key="2">
    <source>
        <dbReference type="ARBA" id="ARBA00005189"/>
    </source>
</evidence>
<dbReference type="PANTHER" id="PTHR23063:SF2">
    <property type="entry name" value="GLYCEROL-3-PHOSPHATE ACYLTRANSFERASE 4, ISOFORM D-RELATED"/>
    <property type="match status" value="1"/>
</dbReference>
<feature type="transmembrane region" description="Helical" evidence="14">
    <location>
        <begin position="48"/>
        <end position="67"/>
    </location>
</feature>
<dbReference type="eggNOG" id="KOG2898">
    <property type="taxonomic scope" value="Eukaryota"/>
</dbReference>
<comment type="similarity">
    <text evidence="3">Belongs to the 1-acyl-sn-glycerol-3-phosphate acyltransferase family.</text>
</comment>
<evidence type="ECO:0000256" key="5">
    <source>
        <dbReference type="ARBA" id="ARBA00022679"/>
    </source>
</evidence>
<dbReference type="HOGENOM" id="CLU_031080_2_0_1"/>
<dbReference type="SUPFAM" id="SSF69593">
    <property type="entry name" value="Glycerol-3-phosphate (1)-acyltransferase"/>
    <property type="match status" value="1"/>
</dbReference>
<evidence type="ECO:0000256" key="13">
    <source>
        <dbReference type="ARBA" id="ARBA00025707"/>
    </source>
</evidence>
<accession>B3S8V6</accession>
<keyword evidence="7 14" id="KW-1133">Transmembrane helix</keyword>
<dbReference type="InParanoid" id="B3S8V6"/>
<feature type="transmembrane region" description="Helical" evidence="14">
    <location>
        <begin position="20"/>
        <end position="42"/>
    </location>
</feature>
<evidence type="ECO:0000313" key="17">
    <source>
        <dbReference type="Proteomes" id="UP000009022"/>
    </source>
</evidence>
<dbReference type="SMART" id="SM00563">
    <property type="entry name" value="PlsC"/>
    <property type="match status" value="1"/>
</dbReference>
<keyword evidence="5" id="KW-0808">Transferase</keyword>
<dbReference type="GO" id="GO:0008654">
    <property type="term" value="P:phospholipid biosynthetic process"/>
    <property type="evidence" value="ECO:0007669"/>
    <property type="project" value="UniProtKB-KW"/>
</dbReference>
<dbReference type="CDD" id="cd07991">
    <property type="entry name" value="LPLAT_LPCAT1-like"/>
    <property type="match status" value="1"/>
</dbReference>
<evidence type="ECO:0000256" key="7">
    <source>
        <dbReference type="ARBA" id="ARBA00022989"/>
    </source>
</evidence>
<keyword evidence="11" id="KW-1208">Phospholipid metabolism</keyword>
<dbReference type="AlphaFoldDB" id="B3S8V6"/>
<evidence type="ECO:0000313" key="16">
    <source>
        <dbReference type="EMBL" id="EDV20768.1"/>
    </source>
</evidence>
<dbReference type="CTD" id="6757922"/>
<dbReference type="KEGG" id="tad:TRIADDRAFT_31283"/>
<dbReference type="STRING" id="10228.B3S8V6"/>
<dbReference type="GO" id="GO:0008374">
    <property type="term" value="F:O-acyltransferase activity"/>
    <property type="evidence" value="ECO:0007669"/>
    <property type="project" value="InterPro"/>
</dbReference>
<feature type="domain" description="Phospholipid/glycerol acyltransferase" evidence="15">
    <location>
        <begin position="95"/>
        <end position="206"/>
    </location>
</feature>
<evidence type="ECO:0000256" key="6">
    <source>
        <dbReference type="ARBA" id="ARBA00022692"/>
    </source>
</evidence>
<protein>
    <recommendedName>
        <fullName evidence="15">Phospholipid/glycerol acyltransferase domain-containing protein</fullName>
    </recommendedName>
</protein>
<dbReference type="PANTHER" id="PTHR23063">
    <property type="entry name" value="PHOSPHOLIPID ACYLTRANSFERASE"/>
    <property type="match status" value="1"/>
</dbReference>
<evidence type="ECO:0000256" key="4">
    <source>
        <dbReference type="ARBA" id="ARBA00022516"/>
    </source>
</evidence>
<gene>
    <name evidence="16" type="ORF">TRIADDRAFT_31283</name>
</gene>
<reference evidence="16 17" key="1">
    <citation type="journal article" date="2008" name="Nature">
        <title>The Trichoplax genome and the nature of placozoans.</title>
        <authorList>
            <person name="Srivastava M."/>
            <person name="Begovic E."/>
            <person name="Chapman J."/>
            <person name="Putnam N.H."/>
            <person name="Hellsten U."/>
            <person name="Kawashima T."/>
            <person name="Kuo A."/>
            <person name="Mitros T."/>
            <person name="Salamov A."/>
            <person name="Carpenter M.L."/>
            <person name="Signorovitch A.Y."/>
            <person name="Moreno M.A."/>
            <person name="Kamm K."/>
            <person name="Grimwood J."/>
            <person name="Schmutz J."/>
            <person name="Shapiro H."/>
            <person name="Grigoriev I.V."/>
            <person name="Buss L.W."/>
            <person name="Schierwater B."/>
            <person name="Dellaporta S.L."/>
            <person name="Rokhsar D.S."/>
        </authorList>
    </citation>
    <scope>NUCLEOTIDE SEQUENCE [LARGE SCALE GENOMIC DNA]</scope>
    <source>
        <strain evidence="16 17">Grell-BS-1999</strain>
    </source>
</reference>
<feature type="non-terminal residue" evidence="16">
    <location>
        <position position="1"/>
    </location>
</feature>
<dbReference type="RefSeq" id="XP_002116709.1">
    <property type="nucleotide sequence ID" value="XM_002116673.1"/>
</dbReference>
<keyword evidence="8" id="KW-0443">Lipid metabolism</keyword>
<evidence type="ECO:0000256" key="1">
    <source>
        <dbReference type="ARBA" id="ARBA00004370"/>
    </source>
</evidence>
<dbReference type="OrthoDB" id="10051137at2759"/>
<evidence type="ECO:0000256" key="9">
    <source>
        <dbReference type="ARBA" id="ARBA00023136"/>
    </source>
</evidence>
<evidence type="ECO:0000256" key="11">
    <source>
        <dbReference type="ARBA" id="ARBA00023264"/>
    </source>
</evidence>
<dbReference type="GO" id="GO:0016020">
    <property type="term" value="C:membrane"/>
    <property type="evidence" value="ECO:0007669"/>
    <property type="project" value="UniProtKB-SubCell"/>
</dbReference>
<keyword evidence="6 14" id="KW-0812">Transmembrane</keyword>
<evidence type="ECO:0000259" key="15">
    <source>
        <dbReference type="SMART" id="SM00563"/>
    </source>
</evidence>
<evidence type="ECO:0000256" key="14">
    <source>
        <dbReference type="SAM" id="Phobius"/>
    </source>
</evidence>
<evidence type="ECO:0000256" key="8">
    <source>
        <dbReference type="ARBA" id="ARBA00023098"/>
    </source>
</evidence>
<dbReference type="InterPro" id="IPR045252">
    <property type="entry name" value="LPCAT1-like"/>
</dbReference>
<organism evidence="16 17">
    <name type="scientific">Trichoplax adhaerens</name>
    <name type="common">Trichoplax reptans</name>
    <dbReference type="NCBI Taxonomy" id="10228"/>
    <lineage>
        <taxon>Eukaryota</taxon>
        <taxon>Metazoa</taxon>
        <taxon>Placozoa</taxon>
        <taxon>Uniplacotomia</taxon>
        <taxon>Trichoplacea</taxon>
        <taxon>Trichoplacidae</taxon>
        <taxon>Trichoplax</taxon>
    </lineage>
</organism>
<dbReference type="GeneID" id="6757922"/>
<comment type="pathway">
    <text evidence="13">Phospholipid metabolism.</text>
</comment>
<dbReference type="EMBL" id="DS985257">
    <property type="protein sequence ID" value="EDV20768.1"/>
    <property type="molecule type" value="Genomic_DNA"/>
</dbReference>
<comment type="subcellular location">
    <subcellularLocation>
        <location evidence="1">Membrane</location>
    </subcellularLocation>
</comment>
<evidence type="ECO:0000256" key="3">
    <source>
        <dbReference type="ARBA" id="ARBA00008655"/>
    </source>
</evidence>
<sequence length="302" mass="34966">ELSSWNLLTRTKKKYQFKDFRLTLLWILGIIIRYALFLPIRYKYIKCLKLNAIFCVISLSYLLRLLFRLQRKLHNFAYLTTFRTLARANRAKVGGVCVTNHASPLDSVVLSRDRCYAMVGQKQGGLLGILIKSIMYNKSHLLFERSEANDRKALCRRMKEHIKDDTLNPLLIYPEGTCVNSTGVLLFKKGAFEIGGTIYPVALEYDLMFGDIYWNSLAKGWLKYLIGIFTCWGLVCNVHYLPPAKIKPNETVIAFANRVKTEIAKHGQIPNLPWDGQLKRLNVKKSFRLKEQEFYSKILKTE</sequence>
<keyword evidence="4" id="KW-0444">Lipid biosynthesis</keyword>
<dbReference type="InterPro" id="IPR002123">
    <property type="entry name" value="Plipid/glycerol_acylTrfase"/>
</dbReference>
<evidence type="ECO:0000256" key="10">
    <source>
        <dbReference type="ARBA" id="ARBA00023209"/>
    </source>
</evidence>
<name>B3S8V6_TRIAD</name>
<proteinExistence type="inferred from homology"/>